<dbReference type="AlphaFoldDB" id="O44813"/>
<dbReference type="AGR" id="WB:WBGene00018663"/>
<dbReference type="InterPro" id="IPR008974">
    <property type="entry name" value="TRAF-like"/>
</dbReference>
<dbReference type="PANTHER" id="PTHR46308">
    <property type="entry name" value="MATH (MEPRIN-ASSOCIATED TRAF HOMOLOGY) DOMAIN CONTAINING"/>
    <property type="match status" value="1"/>
</dbReference>
<evidence type="ECO:0000259" key="1">
    <source>
        <dbReference type="SMART" id="SM00061"/>
    </source>
</evidence>
<reference evidence="2 3" key="1">
    <citation type="journal article" date="1998" name="Science">
        <title>Genome sequence of the nematode C. elegans: a platform for investigating biology.</title>
        <authorList>
            <consortium name="The C. elegans sequencing consortium"/>
            <person name="Sulson J.E."/>
            <person name="Waterston R."/>
        </authorList>
    </citation>
    <scope>NUCLEOTIDE SEQUENCE [LARGE SCALE GENOMIC DNA]</scope>
    <source>
        <strain evidence="2 3">Bristol N2</strain>
    </source>
</reference>
<evidence type="ECO:0000313" key="2">
    <source>
        <dbReference type="EMBL" id="CCD67519.1"/>
    </source>
</evidence>
<dbReference type="Gene3D" id="2.60.210.10">
    <property type="entry name" value="Apoptosis, Tumor Necrosis Factor Receptor Associated Protein 2, Chain A"/>
    <property type="match status" value="1"/>
</dbReference>
<dbReference type="PIR" id="T32799">
    <property type="entry name" value="T32799"/>
</dbReference>
<dbReference type="HOGENOM" id="CLU_2266111_0_0_1"/>
<dbReference type="FunCoup" id="O44813">
    <property type="interactions" value="173"/>
</dbReference>
<keyword evidence="3" id="KW-1185">Reference proteome</keyword>
<dbReference type="SUPFAM" id="SSF49599">
    <property type="entry name" value="TRAF domain-like"/>
    <property type="match status" value="1"/>
</dbReference>
<protein>
    <submittedName>
        <fullName evidence="2">MATH domain-containing protein</fullName>
    </submittedName>
</protein>
<dbReference type="PANTHER" id="PTHR46308:SF1">
    <property type="entry name" value="MATH DOMAIN-CONTAINING PROTEIN"/>
    <property type="match status" value="1"/>
</dbReference>
<dbReference type="KEGG" id="cel:CELE_F52C6.6"/>
<dbReference type="Pfam" id="PF00917">
    <property type="entry name" value="MATH"/>
    <property type="match status" value="1"/>
</dbReference>
<name>O44813_CAEEL</name>
<dbReference type="CDD" id="cd00121">
    <property type="entry name" value="MATH"/>
    <property type="match status" value="1"/>
</dbReference>
<sequence>MAKKEFQLIHIFKNVSKLEDGGVLLSPIEEHFNIPWQIRISRQEGHMGAHILCLKTKDNNAPWEVNSEAQLKLVTSSGKSTTFDGIKLWSDDHGSGKAAPGAPYS</sequence>
<dbReference type="UCSC" id="F52C6.6">
    <property type="organism name" value="c. elegans"/>
</dbReference>
<dbReference type="WormBase" id="F52C6.6">
    <property type="protein sequence ID" value="CE17097"/>
    <property type="gene ID" value="WBGene00018663"/>
    <property type="gene designation" value="math-31"/>
</dbReference>
<dbReference type="CTD" id="186088"/>
<dbReference type="Proteomes" id="UP000001940">
    <property type="component" value="Chromosome II"/>
</dbReference>
<gene>
    <name evidence="2 4" type="primary">math-31</name>
    <name evidence="2" type="ORF">CELE_F52C6.6</name>
    <name evidence="4" type="ORF">F52C6.6</name>
</gene>
<dbReference type="Bgee" id="WBGene00018663">
    <property type="expression patterns" value="Expressed in larva"/>
</dbReference>
<organism evidence="2 3">
    <name type="scientific">Caenorhabditis elegans</name>
    <dbReference type="NCBI Taxonomy" id="6239"/>
    <lineage>
        <taxon>Eukaryota</taxon>
        <taxon>Metazoa</taxon>
        <taxon>Ecdysozoa</taxon>
        <taxon>Nematoda</taxon>
        <taxon>Chromadorea</taxon>
        <taxon>Rhabditida</taxon>
        <taxon>Rhabditina</taxon>
        <taxon>Rhabditomorpha</taxon>
        <taxon>Rhabditoidea</taxon>
        <taxon>Rhabditidae</taxon>
        <taxon>Peloderinae</taxon>
        <taxon>Caenorhabditis</taxon>
    </lineage>
</organism>
<dbReference type="PhylomeDB" id="O44813"/>
<dbReference type="PaxDb" id="6239-F52C6.6"/>
<evidence type="ECO:0000313" key="3">
    <source>
        <dbReference type="Proteomes" id="UP000001940"/>
    </source>
</evidence>
<dbReference type="InterPro" id="IPR002083">
    <property type="entry name" value="MATH/TRAF_dom"/>
</dbReference>
<feature type="domain" description="MATH" evidence="1">
    <location>
        <begin position="7"/>
        <end position="97"/>
    </location>
</feature>
<accession>O44813</accession>
<dbReference type="InParanoid" id="O44813"/>
<dbReference type="GeneID" id="186088"/>
<evidence type="ECO:0000313" key="4">
    <source>
        <dbReference type="WormBase" id="F52C6.6"/>
    </source>
</evidence>
<proteinExistence type="predicted"/>
<dbReference type="SMART" id="SM00061">
    <property type="entry name" value="MATH"/>
    <property type="match status" value="1"/>
</dbReference>
<dbReference type="OrthoDB" id="5907112at2759"/>
<dbReference type="RefSeq" id="NP_494120.1">
    <property type="nucleotide sequence ID" value="NM_061719.2"/>
</dbReference>
<dbReference type="EMBL" id="BX284602">
    <property type="protein sequence ID" value="CCD67519.1"/>
    <property type="molecule type" value="Genomic_DNA"/>
</dbReference>